<dbReference type="Gene3D" id="3.30.565.10">
    <property type="entry name" value="Histidine kinase-like ATPase, C-terminal domain"/>
    <property type="match status" value="1"/>
</dbReference>
<dbReference type="Gene3D" id="2.60.40.10">
    <property type="entry name" value="Immunoglobulins"/>
    <property type="match status" value="1"/>
</dbReference>
<keyword evidence="1" id="KW-0597">Phosphoprotein</keyword>
<dbReference type="Proteomes" id="UP000662373">
    <property type="component" value="Unassembled WGS sequence"/>
</dbReference>
<dbReference type="GO" id="GO:0046983">
    <property type="term" value="F:protein dimerization activity"/>
    <property type="evidence" value="ECO:0007669"/>
    <property type="project" value="InterPro"/>
</dbReference>
<dbReference type="InterPro" id="IPR013783">
    <property type="entry name" value="Ig-like_fold"/>
</dbReference>
<sequence>MKPLVKKIAFVTLIYLLLVNNVLIAQNPSQIDVLTTEQGLIFRDVTSITQDHNDAMWFGTDLGLVRYDGYHFKVYNSDKSNPFYIEKEFITGELVFDETTNELWYMANENLFKIQLTTDEVIAFGKTDNLKGNVLRLLKDLENNIWVITDDFLTARHGQAKQYLQKLVNGTFDVKYAIPRNKHPYSRLISDKNGDLLWSTPLESLKFDTKGNLLKTFNFSTFQWHGNELQFTVSFYDSQNTHYYFPQKERGVFSLNETDLSSKRVFDIVHQFYYGIEDYQKHLWFASNKELIRMSPDGKFTDYTAQLQARFEYTKINDLFIDVNKLLWVATDNGLFKIRIGEELFTPLFKSNSEGWGHTMRGIFEDANGTIFAKCESKNKLIYKTITGKIDTLTIQLDPLSLEGLQYTANFYVLDGKKQNVFTLGENLLKINLKNGATKSYEEFRPNVTFKEHNPLIKLKDGRLLFGQSLSRLVLFDPDTETSEPVFKDFNNETDIADFTYFKESVSDSMFWIGTRNDGLLKVHLSGRIETQYTTNSQPNISRNFVLVIEEEPNGSLWVGTYGGGLNFISEDGQTAKVYTKYQGLPDENIVGILTDAQNNLWISTYNGLSHFDKKSEIFQNFYTEDGLSHFEFNYTSFFKDSQDNFYFGGMNGLNQFKPTEVLKYSEPPTLRLLGIAGYNSKDRKGFSTDYSQTEFTSLEVSPYDQYFEINWTMPSYFQNQKHTYSTKLEGFEDRWFYRGNVASLRYNQLPAGNYVLKIKGKDSRGNESAAMLSIPIHVGQIFYKKLWFIMLVMLVMVGFMYAIFRYRFQQALAMERLRTKISSDLHDDVGSLLSGLAMQTELMEMNASEADKFKLQKIASISRNAISQMRDLVWSIDSRRETVKDLIERMHELAEELLLPKNISFQIDSSSVRHPNRKLSAQTKQNLFMIYKEAITNILRHSDATRLAASIINQPNGCDIVIKDNGSLKKSYKSTGFGLANMALRAEKLKGKIHFKKESGFTVHLHLPFHL</sequence>
<gene>
    <name evidence="5" type="ORF">JEM65_19915</name>
</gene>
<comment type="caution">
    <text evidence="5">The sequence shown here is derived from an EMBL/GenBank/DDBJ whole genome shotgun (WGS) entry which is preliminary data.</text>
</comment>
<dbReference type="InterPro" id="IPR015943">
    <property type="entry name" value="WD40/YVTN_repeat-like_dom_sf"/>
</dbReference>
<proteinExistence type="predicted"/>
<dbReference type="PANTHER" id="PTHR43547">
    <property type="entry name" value="TWO-COMPONENT HISTIDINE KINASE"/>
    <property type="match status" value="1"/>
</dbReference>
<dbReference type="Pfam" id="PF07495">
    <property type="entry name" value="Y_Y_Y"/>
    <property type="match status" value="1"/>
</dbReference>
<keyword evidence="6" id="KW-1185">Reference proteome</keyword>
<dbReference type="EMBL" id="JAEHJZ010000059">
    <property type="protein sequence ID" value="MBJ7882906.1"/>
    <property type="molecule type" value="Genomic_DNA"/>
</dbReference>
<dbReference type="InterPro" id="IPR011110">
    <property type="entry name" value="Reg_prop"/>
</dbReference>
<evidence type="ECO:0000256" key="2">
    <source>
        <dbReference type="SAM" id="Phobius"/>
    </source>
</evidence>
<dbReference type="RefSeq" id="WP_199603333.1">
    <property type="nucleotide sequence ID" value="NZ_JAEHJZ010000059.1"/>
</dbReference>
<dbReference type="SUPFAM" id="SSF63829">
    <property type="entry name" value="Calcium-dependent phosphotriesterase"/>
    <property type="match status" value="3"/>
</dbReference>
<dbReference type="PANTHER" id="PTHR43547:SF2">
    <property type="entry name" value="HYBRID SIGNAL TRANSDUCTION HISTIDINE KINASE C"/>
    <property type="match status" value="1"/>
</dbReference>
<feature type="domain" description="Two component regulator three Y" evidence="3">
    <location>
        <begin position="717"/>
        <end position="779"/>
    </location>
</feature>
<dbReference type="AlphaFoldDB" id="A0A934KP46"/>
<evidence type="ECO:0000259" key="4">
    <source>
        <dbReference type="Pfam" id="PF07730"/>
    </source>
</evidence>
<dbReference type="Pfam" id="PF07730">
    <property type="entry name" value="HisKA_3"/>
    <property type="match status" value="1"/>
</dbReference>
<dbReference type="GO" id="GO:0016020">
    <property type="term" value="C:membrane"/>
    <property type="evidence" value="ECO:0007669"/>
    <property type="project" value="InterPro"/>
</dbReference>
<name>A0A934KP46_9FLAO</name>
<dbReference type="InterPro" id="IPR011123">
    <property type="entry name" value="Y_Y_Y"/>
</dbReference>
<reference evidence="5 6" key="1">
    <citation type="submission" date="2020-09" db="EMBL/GenBank/DDBJ databases">
        <title>Draft genome of Gelidibacter salicanalis PAMC21136.</title>
        <authorList>
            <person name="Park H."/>
        </authorList>
    </citation>
    <scope>NUCLEOTIDE SEQUENCE [LARGE SCALE GENOMIC DNA]</scope>
    <source>
        <strain evidence="5 6">PAMC21136</strain>
    </source>
</reference>
<feature type="transmembrane region" description="Helical" evidence="2">
    <location>
        <begin position="787"/>
        <end position="805"/>
    </location>
</feature>
<dbReference type="Gene3D" id="1.20.5.1930">
    <property type="match status" value="1"/>
</dbReference>
<dbReference type="Pfam" id="PF07494">
    <property type="entry name" value="Reg_prop"/>
    <property type="match status" value="1"/>
</dbReference>
<evidence type="ECO:0000256" key="1">
    <source>
        <dbReference type="ARBA" id="ARBA00022553"/>
    </source>
</evidence>
<dbReference type="SUPFAM" id="SSF55874">
    <property type="entry name" value="ATPase domain of HSP90 chaperone/DNA topoisomerase II/histidine kinase"/>
    <property type="match status" value="1"/>
</dbReference>
<dbReference type="InterPro" id="IPR036890">
    <property type="entry name" value="HATPase_C_sf"/>
</dbReference>
<feature type="domain" description="Signal transduction histidine kinase subgroup 3 dimerisation and phosphoacceptor" evidence="4">
    <location>
        <begin position="819"/>
        <end position="877"/>
    </location>
</feature>
<dbReference type="GO" id="GO:0000155">
    <property type="term" value="F:phosphorelay sensor kinase activity"/>
    <property type="evidence" value="ECO:0007669"/>
    <property type="project" value="InterPro"/>
</dbReference>
<evidence type="ECO:0000313" key="6">
    <source>
        <dbReference type="Proteomes" id="UP000662373"/>
    </source>
</evidence>
<organism evidence="5 6">
    <name type="scientific">Gelidibacter salicanalis</name>
    <dbReference type="NCBI Taxonomy" id="291193"/>
    <lineage>
        <taxon>Bacteria</taxon>
        <taxon>Pseudomonadati</taxon>
        <taxon>Bacteroidota</taxon>
        <taxon>Flavobacteriia</taxon>
        <taxon>Flavobacteriales</taxon>
        <taxon>Flavobacteriaceae</taxon>
        <taxon>Gelidibacter</taxon>
    </lineage>
</organism>
<keyword evidence="2" id="KW-0472">Membrane</keyword>
<keyword evidence="2" id="KW-0812">Transmembrane</keyword>
<keyword evidence="2" id="KW-1133">Transmembrane helix</keyword>
<dbReference type="CDD" id="cd16917">
    <property type="entry name" value="HATPase_UhpB-NarQ-NarX-like"/>
    <property type="match status" value="1"/>
</dbReference>
<dbReference type="InterPro" id="IPR011712">
    <property type="entry name" value="Sig_transdc_His_kin_sub3_dim/P"/>
</dbReference>
<evidence type="ECO:0000313" key="5">
    <source>
        <dbReference type="EMBL" id="MBJ7882906.1"/>
    </source>
</evidence>
<evidence type="ECO:0000259" key="3">
    <source>
        <dbReference type="Pfam" id="PF07495"/>
    </source>
</evidence>
<dbReference type="Gene3D" id="2.130.10.10">
    <property type="entry name" value="YVTN repeat-like/Quinoprotein amine dehydrogenase"/>
    <property type="match status" value="3"/>
</dbReference>
<protein>
    <submittedName>
        <fullName evidence="5">Two-component system sensor with a ligand-binding domain protein</fullName>
    </submittedName>
</protein>
<accession>A0A934KP46</accession>